<dbReference type="PANTHER" id="PTHR34295">
    <property type="entry name" value="BIOTIN TRANSPORTER BIOY"/>
    <property type="match status" value="1"/>
</dbReference>
<dbReference type="Pfam" id="PF02632">
    <property type="entry name" value="BioY"/>
    <property type="match status" value="1"/>
</dbReference>
<dbReference type="EMBL" id="UGQS01000001">
    <property type="protein sequence ID" value="STZ75455.1"/>
    <property type="molecule type" value="Genomic_DNA"/>
</dbReference>
<dbReference type="GO" id="GO:0005886">
    <property type="term" value="C:plasma membrane"/>
    <property type="evidence" value="ECO:0007669"/>
    <property type="project" value="UniProtKB-SubCell"/>
</dbReference>
<feature type="transmembrane region" description="Helical" evidence="3">
    <location>
        <begin position="93"/>
        <end position="114"/>
    </location>
</feature>
<proteinExistence type="inferred from homology"/>
<feature type="transmembrane region" description="Helical" evidence="3">
    <location>
        <begin position="126"/>
        <end position="147"/>
    </location>
</feature>
<dbReference type="PIRSF" id="PIRSF016661">
    <property type="entry name" value="BioY"/>
    <property type="match status" value="1"/>
</dbReference>
<evidence type="ECO:0000313" key="5">
    <source>
        <dbReference type="Proteomes" id="UP000254651"/>
    </source>
</evidence>
<feature type="transmembrane region" description="Helical" evidence="3">
    <location>
        <begin position="159"/>
        <end position="184"/>
    </location>
</feature>
<evidence type="ECO:0000256" key="3">
    <source>
        <dbReference type="SAM" id="Phobius"/>
    </source>
</evidence>
<comment type="similarity">
    <text evidence="1 2">Belongs to the BioY family.</text>
</comment>
<keyword evidence="2" id="KW-0813">Transport</keyword>
<dbReference type="PANTHER" id="PTHR34295:SF1">
    <property type="entry name" value="BIOTIN TRANSPORTER BIOY"/>
    <property type="match status" value="1"/>
</dbReference>
<dbReference type="AlphaFoldDB" id="A0A378UDQ3"/>
<dbReference type="Gene3D" id="1.10.1760.20">
    <property type="match status" value="1"/>
</dbReference>
<gene>
    <name evidence="4" type="primary">bioY2</name>
    <name evidence="4" type="ORF">NCTC10295_00179</name>
</gene>
<comment type="subcellular location">
    <subcellularLocation>
        <location evidence="2">Cell membrane</location>
        <topology evidence="2">Multi-pass membrane protein</topology>
    </subcellularLocation>
</comment>
<dbReference type="Proteomes" id="UP000254651">
    <property type="component" value="Unassembled WGS sequence"/>
</dbReference>
<evidence type="ECO:0000256" key="2">
    <source>
        <dbReference type="PIRNR" id="PIRNR016661"/>
    </source>
</evidence>
<keyword evidence="2 3" id="KW-0472">Membrane</keyword>
<evidence type="ECO:0000313" key="4">
    <source>
        <dbReference type="EMBL" id="STZ75455.1"/>
    </source>
</evidence>
<keyword evidence="5" id="KW-1185">Reference proteome</keyword>
<keyword evidence="3" id="KW-0812">Transmembrane</keyword>
<dbReference type="InterPro" id="IPR003784">
    <property type="entry name" value="BioY"/>
</dbReference>
<feature type="transmembrane region" description="Helical" evidence="3">
    <location>
        <begin position="20"/>
        <end position="39"/>
    </location>
</feature>
<keyword evidence="2" id="KW-1003">Cell membrane</keyword>
<name>A0A378UDQ3_BERDE</name>
<reference evidence="4 5" key="1">
    <citation type="submission" date="2018-06" db="EMBL/GenBank/DDBJ databases">
        <authorList>
            <consortium name="Pathogen Informatics"/>
            <person name="Doyle S."/>
        </authorList>
    </citation>
    <scope>NUCLEOTIDE SEQUENCE [LARGE SCALE GENOMIC DNA]</scope>
    <source>
        <strain evidence="4 5">NCTC10295</strain>
    </source>
</reference>
<sequence length="187" mass="19506">MMNQVSAVKHWADANQTIAFWLKVALGANLIAVLAQVAVPLPFVAITGQSLAVTLVGFALGRKAAVGAVLLYLLEGAMGMPVFANGKAGLGVLMGPSGGYLIGFVAMAFILGWASDRGVLKSTWKSLLAAFAATAVMFAFGLAQLSFFVPQGELLAHGLYPFIAGGVAKAILASALVIPAYRFFRRF</sequence>
<protein>
    <recommendedName>
        <fullName evidence="2">Biotin transporter</fullName>
    </recommendedName>
</protein>
<organism evidence="4 5">
    <name type="scientific">Bergeriella denitrificans</name>
    <name type="common">Neisseria denitrificans</name>
    <dbReference type="NCBI Taxonomy" id="494"/>
    <lineage>
        <taxon>Bacteria</taxon>
        <taxon>Pseudomonadati</taxon>
        <taxon>Pseudomonadota</taxon>
        <taxon>Betaproteobacteria</taxon>
        <taxon>Neisseriales</taxon>
        <taxon>Neisseriaceae</taxon>
        <taxon>Bergeriella</taxon>
    </lineage>
</organism>
<accession>A0A378UDQ3</accession>
<dbReference type="GO" id="GO:0015225">
    <property type="term" value="F:biotin transmembrane transporter activity"/>
    <property type="evidence" value="ECO:0007669"/>
    <property type="project" value="UniProtKB-UniRule"/>
</dbReference>
<keyword evidence="3" id="KW-1133">Transmembrane helix</keyword>
<evidence type="ECO:0000256" key="1">
    <source>
        <dbReference type="ARBA" id="ARBA00010692"/>
    </source>
</evidence>
<dbReference type="RefSeq" id="WP_066079679.1">
    <property type="nucleotide sequence ID" value="NZ_CP181246.1"/>
</dbReference>